<accession>A0A5J4QVY1</accession>
<proteinExistence type="predicted"/>
<dbReference type="EMBL" id="SNRY01002526">
    <property type="protein sequence ID" value="KAA6324663.1"/>
    <property type="molecule type" value="Genomic_DNA"/>
</dbReference>
<organism evidence="2">
    <name type="scientific">termite gut metagenome</name>
    <dbReference type="NCBI Taxonomy" id="433724"/>
    <lineage>
        <taxon>unclassified sequences</taxon>
        <taxon>metagenomes</taxon>
        <taxon>organismal metagenomes</taxon>
    </lineage>
</organism>
<name>A0A5J4QVY1_9ZZZZ</name>
<gene>
    <name evidence="2" type="ORF">EZS27_026033</name>
</gene>
<reference evidence="2" key="1">
    <citation type="submission" date="2019-03" db="EMBL/GenBank/DDBJ databases">
        <title>Single cell metagenomics reveals metabolic interactions within the superorganism composed of flagellate Streblomastix strix and complex community of Bacteroidetes bacteria on its surface.</title>
        <authorList>
            <person name="Treitli S.C."/>
            <person name="Kolisko M."/>
            <person name="Husnik F."/>
            <person name="Keeling P."/>
            <person name="Hampl V."/>
        </authorList>
    </citation>
    <scope>NUCLEOTIDE SEQUENCE</scope>
    <source>
        <strain evidence="2">STM</strain>
    </source>
</reference>
<evidence type="ECO:0000259" key="1">
    <source>
        <dbReference type="Pfam" id="PF16391"/>
    </source>
</evidence>
<dbReference type="Pfam" id="PF16391">
    <property type="entry name" value="DUF5000"/>
    <property type="match status" value="1"/>
</dbReference>
<dbReference type="AlphaFoldDB" id="A0A5J4QVY1"/>
<comment type="caution">
    <text evidence="2">The sequence shown here is derived from an EMBL/GenBank/DDBJ whole genome shotgun (WGS) entry which is preliminary data.</text>
</comment>
<dbReference type="InterPro" id="IPR032164">
    <property type="entry name" value="DUF5000"/>
</dbReference>
<sequence length="59" mass="6894">MVYNQRNDADNAAWTEGADFNLRDLGKKVRYIRLVIKYPNWQNTNCINLGEITLYGDDI</sequence>
<protein>
    <recommendedName>
        <fullName evidence="1">DUF5000 domain-containing protein</fullName>
    </recommendedName>
</protein>
<evidence type="ECO:0000313" key="2">
    <source>
        <dbReference type="EMBL" id="KAA6324663.1"/>
    </source>
</evidence>
<feature type="domain" description="DUF5000" evidence="1">
    <location>
        <begin position="5"/>
        <end position="56"/>
    </location>
</feature>